<feature type="domain" description="Mga helix-turn-helix" evidence="1">
    <location>
        <begin position="97"/>
        <end position="170"/>
    </location>
</feature>
<evidence type="ECO:0000259" key="1">
    <source>
        <dbReference type="Pfam" id="PF05043"/>
    </source>
</evidence>
<dbReference type="RefSeq" id="WP_126830556.1">
    <property type="nucleotide sequence ID" value="NZ_CBCRYB010000012.1"/>
</dbReference>
<dbReference type="Proteomes" id="UP000287101">
    <property type="component" value="Unassembled WGS sequence"/>
</dbReference>
<evidence type="ECO:0000313" key="2">
    <source>
        <dbReference type="EMBL" id="RSU04866.1"/>
    </source>
</evidence>
<evidence type="ECO:0000313" key="3">
    <source>
        <dbReference type="Proteomes" id="UP000287101"/>
    </source>
</evidence>
<dbReference type="AlphaFoldDB" id="A0A430ACC6"/>
<gene>
    <name evidence="2" type="ORF">CBF31_02275</name>
</gene>
<sequence length="500" mass="58395">MLNLIFKTNEHKILMLLNQLSSENPKQKTDLCESLAVSRPTLDRYVSQLNDYYQDQFKTSQPVIINTGQTLQIDFNSPENQHLSKNILIIKKVQSDLAHSYEYLILNYLVKHRHFKLSELLTEINISEVYYNQILARLKAFLKHYNITIKTKRGNIGLEGSLQNILLFSYLFSEMHDKLFSDGENYNDDKKIEIERYLTDHTISDLNDFQQFRANTLYNCIRNFLPELENYTIEDPDVKLLLELLYNETNLFSPEINDMISNPDALAFINFLVLILFSQVAEQNDHLIIYLNILEKLNTELPEIIAQSEEISQHLLDSIGPTSKKDALTFNYTTLVSLIYLKLFSSDMKSIFKATQLTEDAKDTSPKSTLQANISSDLIKTGISPSYAKLLLDNIDFFEELTSSFYRKTRQTQLYIVLDFQTKLSYEYYLKERLSELFKPDTIVFHNDARQADLVVSDQLHAYEEPVKFYYYANIEADKDLQALCRLISDIYLEKLFQKK</sequence>
<dbReference type="OrthoDB" id="9776005at2"/>
<name>A0A430ACC6_9ENTE</name>
<reference evidence="2 3" key="1">
    <citation type="submission" date="2017-05" db="EMBL/GenBank/DDBJ databases">
        <title>Vagococcus spp. assemblies.</title>
        <authorList>
            <person name="Gulvik C.A."/>
        </authorList>
    </citation>
    <scope>NUCLEOTIDE SEQUENCE [LARGE SCALE GENOMIC DNA]</scope>
    <source>
        <strain evidence="2 3">CCUG 41755</strain>
    </source>
</reference>
<dbReference type="InterPro" id="IPR007737">
    <property type="entry name" value="Mga_HTH"/>
</dbReference>
<comment type="caution">
    <text evidence="2">The sequence shown here is derived from an EMBL/GenBank/DDBJ whole genome shotgun (WGS) entry which is preliminary data.</text>
</comment>
<keyword evidence="3" id="KW-1185">Reference proteome</keyword>
<accession>A0A430ACC6</accession>
<proteinExistence type="predicted"/>
<protein>
    <recommendedName>
        <fullName evidence="1">Mga helix-turn-helix domain-containing protein</fullName>
    </recommendedName>
</protein>
<organism evidence="2 3">
    <name type="scientific">Vagococcus fessus</name>
    <dbReference type="NCBI Taxonomy" id="120370"/>
    <lineage>
        <taxon>Bacteria</taxon>
        <taxon>Bacillati</taxon>
        <taxon>Bacillota</taxon>
        <taxon>Bacilli</taxon>
        <taxon>Lactobacillales</taxon>
        <taxon>Enterococcaceae</taxon>
        <taxon>Vagococcus</taxon>
    </lineage>
</organism>
<dbReference type="Pfam" id="PF05043">
    <property type="entry name" value="Mga"/>
    <property type="match status" value="1"/>
</dbReference>
<dbReference type="EMBL" id="NGJY01000001">
    <property type="protein sequence ID" value="RSU04866.1"/>
    <property type="molecule type" value="Genomic_DNA"/>
</dbReference>